<feature type="region of interest" description="Disordered" evidence="1">
    <location>
        <begin position="745"/>
        <end position="882"/>
    </location>
</feature>
<dbReference type="Proteomes" id="UP000229098">
    <property type="component" value="Unassembled WGS sequence"/>
</dbReference>
<dbReference type="EMBL" id="PFEF01000007">
    <property type="protein sequence ID" value="PJE64280.1"/>
    <property type="molecule type" value="Genomic_DNA"/>
</dbReference>
<evidence type="ECO:0000313" key="2">
    <source>
        <dbReference type="EMBL" id="PJE64280.1"/>
    </source>
</evidence>
<accession>A0A2M8KWI4</accession>
<reference evidence="3" key="1">
    <citation type="submission" date="2017-09" db="EMBL/GenBank/DDBJ databases">
        <title>Depth-based differentiation of microbial function through sediment-hosted aquifers and enrichment of novel symbionts in the deep terrestrial subsurface.</title>
        <authorList>
            <person name="Probst A.J."/>
            <person name="Ladd B."/>
            <person name="Jarett J.K."/>
            <person name="Geller-Mcgrath D.E."/>
            <person name="Sieber C.M.K."/>
            <person name="Emerson J.B."/>
            <person name="Anantharaman K."/>
            <person name="Thomas B.C."/>
            <person name="Malmstrom R."/>
            <person name="Stieglmeier M."/>
            <person name="Klingl A."/>
            <person name="Woyke T."/>
            <person name="Ryan C.M."/>
            <person name="Banfield J.F."/>
        </authorList>
    </citation>
    <scope>NUCLEOTIDE SEQUENCE [LARGE SCALE GENOMIC DNA]</scope>
</reference>
<feature type="non-terminal residue" evidence="2">
    <location>
        <position position="1"/>
    </location>
</feature>
<comment type="caution">
    <text evidence="2">The sequence shown here is derived from an EMBL/GenBank/DDBJ whole genome shotgun (WGS) entry which is preliminary data.</text>
</comment>
<evidence type="ECO:0000256" key="1">
    <source>
        <dbReference type="SAM" id="MobiDB-lite"/>
    </source>
</evidence>
<sequence length="882" mass="91140">YGTTKYYTASSTASDGLAFHFDDGFVSSASSTIAGQLTVSGNVGIGTTTPWAQLSVEQNGSNTRSFVVGDTGSSSPAFIVKGNGRVGIGIENPLNQLHVYSGASGGSPLAGIPLTLEDDTTAGIQLLVPNTGIEAIRFGDSDDNGVAYIQYLHSTDNLSIRSGGDYIVQTGGANTRLSIGTTGDVGIGTTTPWAQLSVEQNGSNTRSFVVGDTGSSSPAFIVKGNGRSAIGTTSPRGFLAIDGYAGQTASTSYTVRGIDEQFTFNLAGAGTQIGNKLFITNAPTSHSNTLVGQLIKINDSTALGNTVRGLEVQSHLGSNTLGENTAISAFGRTFGVRGVTTGDAGGVFEPAGVIAETRGTTQGNALRAYSNTLTSGTLVSLFQETTDMTGVGLDINLGQNSGSFTGDFFNLKNAGKEVFAINSTGSTSIGTSTTNIWTLTVQGGVCITAGTHCPDTEINGGLRVDTAGVASDDPGDVFDVAERYPASEVLSAGDIAMIDTTTTDRAMVKKAYISSSTTPVLVGIVSSRPALAINGSDITLAPGREATSTTPLIALSGRVSVKVSEDNGAIEKGDRIAASSIPGVGQKANEGDATVGFALESYANAATTTDSHIRKILVFINLGHATLDKVIASGEADAASTTINQLSGAFEPLDGSLDLGGADIVHIRGILSENGTWSIDENGNLKVRTINAERVRTDSLEVGSETKPFGTTLYDTEGGYPYCVYVSGGELKTVSGTCEQNTHLFSGAKETTPPAEENTEDPPPSVETPIETESSPETETPSNTEEPSPEIPPSDSEEPPETPPIEEALPENKETSAPPPAPPEEEPQPKISVPETEPLPEAPPIEEALPENEDKTPPEIETEPTPPVTNETNPEEPPPDTA</sequence>
<proteinExistence type="predicted"/>
<gene>
    <name evidence="2" type="ORF">COU90_03625</name>
</gene>
<dbReference type="AlphaFoldDB" id="A0A2M8KWI4"/>
<feature type="compositionally biased region" description="Acidic residues" evidence="1">
    <location>
        <begin position="873"/>
        <end position="882"/>
    </location>
</feature>
<name>A0A2M8KWI4_9BACT</name>
<protein>
    <submittedName>
        <fullName evidence="2">Uncharacterized protein</fullName>
    </submittedName>
</protein>
<feature type="compositionally biased region" description="Low complexity" evidence="1">
    <location>
        <begin position="767"/>
        <end position="786"/>
    </location>
</feature>
<organism evidence="2 3">
    <name type="scientific">Candidatus Ryanbacteria bacterium CG10_big_fil_rev_8_21_14_0_10_43_42</name>
    <dbReference type="NCBI Taxonomy" id="1974864"/>
    <lineage>
        <taxon>Bacteria</taxon>
        <taxon>Candidatus Ryaniibacteriota</taxon>
    </lineage>
</organism>
<evidence type="ECO:0000313" key="3">
    <source>
        <dbReference type="Proteomes" id="UP000229098"/>
    </source>
</evidence>